<evidence type="ECO:0000313" key="3">
    <source>
        <dbReference type="Proteomes" id="UP000003423"/>
    </source>
</evidence>
<dbReference type="PATRIC" id="fig|859350.6.peg.145"/>
<dbReference type="InterPro" id="IPR012348">
    <property type="entry name" value="RNR-like"/>
</dbReference>
<feature type="domain" description="TRASH" evidence="1">
    <location>
        <begin position="3"/>
        <end position="39"/>
    </location>
</feature>
<accession>I3D586</accession>
<organism evidence="2 3">
    <name type="scientific">Candidatus Nitrosopumilus salarius BD31</name>
    <dbReference type="NCBI Taxonomy" id="859350"/>
    <lineage>
        <taxon>Archaea</taxon>
        <taxon>Nitrososphaerota</taxon>
        <taxon>Nitrososphaeria</taxon>
        <taxon>Nitrosopumilales</taxon>
        <taxon>Nitrosopumilaceae</taxon>
        <taxon>Nitrosopumilus</taxon>
    </lineage>
</organism>
<comment type="caution">
    <text evidence="2">The sequence shown here is derived from an EMBL/GenBank/DDBJ whole genome shotgun (WGS) entry which is preliminary data.</text>
</comment>
<sequence length="46" mass="5326">MKDPVCGKEIGEKGEILTHNGKEYRFCCASCRWAFENNPEQFENES</sequence>
<gene>
    <name evidence="2" type="ORF">BD31_I1546</name>
</gene>
<dbReference type="Pfam" id="PF04945">
    <property type="entry name" value="YHS"/>
    <property type="match status" value="1"/>
</dbReference>
<dbReference type="Gene3D" id="1.10.620.20">
    <property type="entry name" value="Ribonucleotide Reductase, subunit A"/>
    <property type="match status" value="1"/>
</dbReference>
<dbReference type="InterPro" id="IPR011017">
    <property type="entry name" value="TRASH_dom"/>
</dbReference>
<keyword evidence="3" id="KW-1185">Reference proteome</keyword>
<dbReference type="Proteomes" id="UP000003423">
    <property type="component" value="Unassembled WGS sequence"/>
</dbReference>
<dbReference type="GO" id="GO:0016491">
    <property type="term" value="F:oxidoreductase activity"/>
    <property type="evidence" value="ECO:0007669"/>
    <property type="project" value="InterPro"/>
</dbReference>
<dbReference type="AlphaFoldDB" id="I3D586"/>
<name>I3D586_9ARCH</name>
<proteinExistence type="predicted"/>
<dbReference type="EMBL" id="AEXL02000021">
    <property type="protein sequence ID" value="EIJ66879.1"/>
    <property type="molecule type" value="Genomic_DNA"/>
</dbReference>
<evidence type="ECO:0000313" key="2">
    <source>
        <dbReference type="EMBL" id="EIJ66879.1"/>
    </source>
</evidence>
<dbReference type="RefSeq" id="WP_008297017.1">
    <property type="nucleotide sequence ID" value="NZ_AEXL02000021.1"/>
</dbReference>
<evidence type="ECO:0000259" key="1">
    <source>
        <dbReference type="SMART" id="SM00746"/>
    </source>
</evidence>
<dbReference type="OrthoDB" id="37898at2157"/>
<reference evidence="2 3" key="1">
    <citation type="journal article" date="2012" name="J. Bacteriol.">
        <title>Genome sequence of "Candidatus Nitrosopumilus salaria" BD31, an ammonia-oxidizing archaeon from the San Francisco Bay estuary.</title>
        <authorList>
            <person name="Mosier A.C."/>
            <person name="Allen E.E."/>
            <person name="Kim M."/>
            <person name="Ferriera S."/>
            <person name="Francis C.A."/>
        </authorList>
    </citation>
    <scope>NUCLEOTIDE SEQUENCE [LARGE SCALE GENOMIC DNA]</scope>
    <source>
        <strain evidence="2 3">BD31</strain>
    </source>
</reference>
<protein>
    <submittedName>
        <fullName evidence="2">YHS domain protein</fullName>
    </submittedName>
</protein>
<dbReference type="InterPro" id="IPR009078">
    <property type="entry name" value="Ferritin-like_SF"/>
</dbReference>
<dbReference type="InterPro" id="IPR007029">
    <property type="entry name" value="YHS_dom"/>
</dbReference>
<dbReference type="SMART" id="SM00746">
    <property type="entry name" value="TRASH"/>
    <property type="match status" value="1"/>
</dbReference>
<dbReference type="SUPFAM" id="SSF47240">
    <property type="entry name" value="Ferritin-like"/>
    <property type="match status" value="1"/>
</dbReference>